<protein>
    <submittedName>
        <fullName evidence="1">Uncharacterized protein</fullName>
    </submittedName>
</protein>
<accession>A0A0E9QXQ9</accession>
<reference evidence="1" key="1">
    <citation type="submission" date="2014-11" db="EMBL/GenBank/DDBJ databases">
        <authorList>
            <person name="Amaro Gonzalez C."/>
        </authorList>
    </citation>
    <scope>NUCLEOTIDE SEQUENCE</scope>
</reference>
<sequence>MRKCWNVEWICSDTHKGAKVLFLMLRIPVSSPSPAHFVLSSHRFACFCLEATLAQSTALQHVWQEAVLGTFPWKVPPFSF</sequence>
<reference evidence="1" key="2">
    <citation type="journal article" date="2015" name="Fish Shellfish Immunol.">
        <title>Early steps in the European eel (Anguilla anguilla)-Vibrio vulnificus interaction in the gills: Role of the RtxA13 toxin.</title>
        <authorList>
            <person name="Callol A."/>
            <person name="Pajuelo D."/>
            <person name="Ebbesson L."/>
            <person name="Teles M."/>
            <person name="MacKenzie S."/>
            <person name="Amaro C."/>
        </authorList>
    </citation>
    <scope>NUCLEOTIDE SEQUENCE</scope>
</reference>
<proteinExistence type="predicted"/>
<name>A0A0E9QXQ9_ANGAN</name>
<evidence type="ECO:0000313" key="1">
    <source>
        <dbReference type="EMBL" id="JAH21025.1"/>
    </source>
</evidence>
<dbReference type="AlphaFoldDB" id="A0A0E9QXQ9"/>
<organism evidence="1">
    <name type="scientific">Anguilla anguilla</name>
    <name type="common">European freshwater eel</name>
    <name type="synonym">Muraena anguilla</name>
    <dbReference type="NCBI Taxonomy" id="7936"/>
    <lineage>
        <taxon>Eukaryota</taxon>
        <taxon>Metazoa</taxon>
        <taxon>Chordata</taxon>
        <taxon>Craniata</taxon>
        <taxon>Vertebrata</taxon>
        <taxon>Euteleostomi</taxon>
        <taxon>Actinopterygii</taxon>
        <taxon>Neopterygii</taxon>
        <taxon>Teleostei</taxon>
        <taxon>Anguilliformes</taxon>
        <taxon>Anguillidae</taxon>
        <taxon>Anguilla</taxon>
    </lineage>
</organism>
<dbReference type="EMBL" id="GBXM01087552">
    <property type="protein sequence ID" value="JAH21025.1"/>
    <property type="molecule type" value="Transcribed_RNA"/>
</dbReference>